<dbReference type="GO" id="GO:0043758">
    <property type="term" value="F:acetate-CoA ligase (ADP-forming) activity"/>
    <property type="evidence" value="ECO:0007669"/>
    <property type="project" value="InterPro"/>
</dbReference>
<dbReference type="InterPro" id="IPR016102">
    <property type="entry name" value="Succinyl-CoA_synth-like"/>
</dbReference>
<keyword evidence="1" id="KW-0436">Ligase</keyword>
<dbReference type="Pfam" id="PF13549">
    <property type="entry name" value="ATP-grasp_5"/>
    <property type="match status" value="1"/>
</dbReference>
<dbReference type="Gene3D" id="3.30.1490.20">
    <property type="entry name" value="ATP-grasp fold, A domain"/>
    <property type="match status" value="1"/>
</dbReference>
<dbReference type="GO" id="GO:0005524">
    <property type="term" value="F:ATP binding"/>
    <property type="evidence" value="ECO:0007669"/>
    <property type="project" value="UniProtKB-KW"/>
</dbReference>
<organism evidence="6">
    <name type="scientific">uncultured Desulfobacterium sp</name>
    <dbReference type="NCBI Taxonomy" id="201089"/>
    <lineage>
        <taxon>Bacteria</taxon>
        <taxon>Pseudomonadati</taxon>
        <taxon>Thermodesulfobacteriota</taxon>
        <taxon>Desulfobacteria</taxon>
        <taxon>Desulfobacterales</taxon>
        <taxon>Desulfobacteriaceae</taxon>
        <taxon>Desulfobacterium</taxon>
        <taxon>environmental samples</taxon>
    </lineage>
</organism>
<dbReference type="SUPFAM" id="SSF51735">
    <property type="entry name" value="NAD(P)-binding Rossmann-fold domains"/>
    <property type="match status" value="1"/>
</dbReference>
<dbReference type="SUPFAM" id="SSF56059">
    <property type="entry name" value="Glutathione synthetase ATP-binding domain-like"/>
    <property type="match status" value="1"/>
</dbReference>
<name>E1YB28_9BACT</name>
<dbReference type="InterPro" id="IPR032875">
    <property type="entry name" value="Succ_CoA_lig_flav_dom"/>
</dbReference>
<dbReference type="PANTHER" id="PTHR43334:SF1">
    <property type="entry name" value="3-HYDROXYPROPIONATE--COA LIGASE [ADP-FORMING]"/>
    <property type="match status" value="1"/>
</dbReference>
<reference evidence="6" key="1">
    <citation type="journal article" date="2011" name="Environ. Microbiol.">
        <title>Genomic insights into the metabolic potential of the polycyclic aromatic hydrocarbon degrading sulfate-reducing Deltaproteobacterium N47.</title>
        <authorList>
            <person name="Bergmann F."/>
            <person name="Selesi D."/>
            <person name="Weinmaier T."/>
            <person name="Tischler P."/>
            <person name="Rattei T."/>
            <person name="Meckenstock R.U."/>
        </authorList>
    </citation>
    <scope>NUCLEOTIDE SEQUENCE</scope>
</reference>
<evidence type="ECO:0000259" key="5">
    <source>
        <dbReference type="SMART" id="SM00881"/>
    </source>
</evidence>
<keyword evidence="3" id="KW-0067">ATP-binding</keyword>
<dbReference type="InterPro" id="IPR003781">
    <property type="entry name" value="CoA-bd"/>
</dbReference>
<feature type="domain" description="CoA-binding" evidence="5">
    <location>
        <begin position="16"/>
        <end position="111"/>
    </location>
</feature>
<dbReference type="InterPro" id="IPR013815">
    <property type="entry name" value="ATP_grasp_subdomain_1"/>
</dbReference>
<dbReference type="InterPro" id="IPR043938">
    <property type="entry name" value="Ligase_CoA_dom"/>
</dbReference>
<proteinExistence type="inferred from homology"/>
<dbReference type="AlphaFoldDB" id="E1YB28"/>
<evidence type="ECO:0000256" key="1">
    <source>
        <dbReference type="ARBA" id="ARBA00022598"/>
    </source>
</evidence>
<evidence type="ECO:0000256" key="4">
    <source>
        <dbReference type="ARBA" id="ARBA00060888"/>
    </source>
</evidence>
<dbReference type="EMBL" id="FR695867">
    <property type="protein sequence ID" value="CBX27869.1"/>
    <property type="molecule type" value="Genomic_DNA"/>
</dbReference>
<dbReference type="Pfam" id="PF19045">
    <property type="entry name" value="Ligase_CoA_2"/>
    <property type="match status" value="1"/>
</dbReference>
<dbReference type="InterPro" id="IPR036291">
    <property type="entry name" value="NAD(P)-bd_dom_sf"/>
</dbReference>
<accession>E1YB28</accession>
<dbReference type="Gene3D" id="3.40.50.720">
    <property type="entry name" value="NAD(P)-binding Rossmann-like Domain"/>
    <property type="match status" value="1"/>
</dbReference>
<dbReference type="Pfam" id="PF13380">
    <property type="entry name" value="CoA_binding_2"/>
    <property type="match status" value="1"/>
</dbReference>
<dbReference type="PANTHER" id="PTHR43334">
    <property type="entry name" value="ACETATE--COA LIGASE [ADP-FORMING]"/>
    <property type="match status" value="1"/>
</dbReference>
<evidence type="ECO:0000256" key="3">
    <source>
        <dbReference type="ARBA" id="ARBA00022840"/>
    </source>
</evidence>
<evidence type="ECO:0000313" key="6">
    <source>
        <dbReference type="EMBL" id="CBX27869.1"/>
    </source>
</evidence>
<protein>
    <submittedName>
        <fullName evidence="6">Uncharacterized protein MJ0590</fullName>
    </submittedName>
</protein>
<dbReference type="Gene3D" id="3.40.50.261">
    <property type="entry name" value="Succinyl-CoA synthetase domains"/>
    <property type="match status" value="2"/>
</dbReference>
<dbReference type="Pfam" id="PF13607">
    <property type="entry name" value="Succ_CoA_lig"/>
    <property type="match status" value="1"/>
</dbReference>
<sequence length="729" mass="78697">MTNISEGSAMDNLEAIFSPKSVAVIGASTTPGKVGHDIFANILKGGFAGVLYPVNPSAKSILCVRAYPSLNEIPDEVDLAIIILPPAVAIKAAHEAIEKKVKGLVIVSAGFREVGGKGLEIENEIVSVCRKEGIRIIGPNCLGVINPNPLVRLNASFSVRMPKFGNISFISQSGALCTAVLDFAADMDFGFSKFISIGNKADVDELDLLKYLHKDLDTEVIMIYLEELRRGPEFIEDVKKITLGNIKPTPIIAIKSGRTGAGALAAASHTGALAGTEAVYDAIFQQSGIIRVDSIHELFDFASAFASRNENEQGKLRRKVPAGNRVAIVTNAGGPGIVATDMTVSSGLKLAEFSEETIEVLASHLPATANIHNPVDVVGDAAQDRYENALSAVTRDEGVDGALVILTPQSMTNALGTAEAIARIARRSNKPILCCFMGIFDVSAGVKYLQEHGIPVFKFPENAAKALGALYKYSTMMNRQELAPYTLQHDKKRAEEIIARCIDEGKYKLGELESGELLECYGFKTLTSGLAKTKDEAAQISDSLTFPVAMKIVSPDILHKTDAGGVVLEINSKNDVLKTFDEIMNKALEFDGKAEIKGILIQQMAKKGAEVILGMNRYPVFGPLLMVGLGGIFVELFQDVVFALAPVERNEARRTIRQIKGFKLFKGFRGRPVCDLEALNKLLVSLSAMSINHEEIMEMDINPILLHEEGLGATVADCRIILRKENAEK</sequence>
<evidence type="ECO:0000256" key="2">
    <source>
        <dbReference type="ARBA" id="ARBA00022741"/>
    </source>
</evidence>
<dbReference type="FunFam" id="3.30.1490.20:FF:000020">
    <property type="entry name" value="Protein lysine acetyltransferase"/>
    <property type="match status" value="1"/>
</dbReference>
<dbReference type="InterPro" id="IPR051538">
    <property type="entry name" value="Acyl-CoA_Synth/Transferase"/>
</dbReference>
<comment type="similarity">
    <text evidence="4">In the N-terminal section; belongs to the acetate CoA ligase alpha subunit family.</text>
</comment>
<dbReference type="SMART" id="SM00881">
    <property type="entry name" value="CoA_binding"/>
    <property type="match status" value="1"/>
</dbReference>
<dbReference type="SUPFAM" id="SSF52210">
    <property type="entry name" value="Succinyl-CoA synthetase domains"/>
    <property type="match status" value="2"/>
</dbReference>
<dbReference type="Gene3D" id="3.30.470.20">
    <property type="entry name" value="ATP-grasp fold, B domain"/>
    <property type="match status" value="1"/>
</dbReference>
<keyword evidence="2" id="KW-0547">Nucleotide-binding</keyword>
<gene>
    <name evidence="6" type="ORF">N47_C19270</name>
</gene>